<feature type="domain" description="Penicillin-binding protein dimerisation" evidence="13">
    <location>
        <begin position="62"/>
        <end position="306"/>
    </location>
</feature>
<keyword evidence="4" id="KW-1003">Cell membrane</keyword>
<evidence type="ECO:0000256" key="1">
    <source>
        <dbReference type="ARBA" id="ARBA00004167"/>
    </source>
</evidence>
<dbReference type="GO" id="GO:0071972">
    <property type="term" value="F:peptidoglycan L,D-transpeptidase activity"/>
    <property type="evidence" value="ECO:0007669"/>
    <property type="project" value="TreeGrafter"/>
</dbReference>
<keyword evidence="9 11" id="KW-0472">Membrane</keyword>
<comment type="subcellular location">
    <subcellularLocation>
        <location evidence="2">Cell membrane</location>
    </subcellularLocation>
    <subcellularLocation>
        <location evidence="1">Membrane</location>
        <topology evidence="1">Single-pass membrane protein</topology>
    </subcellularLocation>
</comment>
<dbReference type="PANTHER" id="PTHR30627">
    <property type="entry name" value="PEPTIDOGLYCAN D,D-TRANSPEPTIDASE"/>
    <property type="match status" value="1"/>
</dbReference>
<reference evidence="14" key="1">
    <citation type="journal article" date="2014" name="Int. J. Syst. Evol. Microbiol.">
        <title>Complete genome sequence of Corynebacterium casei LMG S-19264T (=DSM 44701T), isolated from a smear-ripened cheese.</title>
        <authorList>
            <consortium name="US DOE Joint Genome Institute (JGI-PGF)"/>
            <person name="Walter F."/>
            <person name="Albersmeier A."/>
            <person name="Kalinowski J."/>
            <person name="Ruckert C."/>
        </authorList>
    </citation>
    <scope>NUCLEOTIDE SEQUENCE</scope>
    <source>
        <strain evidence="14">CGMCC 1.12777</strain>
    </source>
</reference>
<dbReference type="AlphaFoldDB" id="A0A8J3EMA4"/>
<keyword evidence="15" id="KW-1185">Reference proteome</keyword>
<dbReference type="EMBL" id="BMFV01000008">
    <property type="protein sequence ID" value="GGH79773.1"/>
    <property type="molecule type" value="Genomic_DNA"/>
</dbReference>
<dbReference type="GO" id="GO:0005886">
    <property type="term" value="C:plasma membrane"/>
    <property type="evidence" value="ECO:0007669"/>
    <property type="project" value="UniProtKB-SubCell"/>
</dbReference>
<comment type="caution">
    <text evidence="14">The sequence shown here is derived from an EMBL/GenBank/DDBJ whole genome shotgun (WGS) entry which is preliminary data.</text>
</comment>
<keyword evidence="7" id="KW-0573">Peptidoglycan synthesis</keyword>
<dbReference type="GO" id="GO:0008360">
    <property type="term" value="P:regulation of cell shape"/>
    <property type="evidence" value="ECO:0007669"/>
    <property type="project" value="UniProtKB-KW"/>
</dbReference>
<comment type="similarity">
    <text evidence="3">Belongs to the transpeptidase family.</text>
</comment>
<dbReference type="SUPFAM" id="SSF56601">
    <property type="entry name" value="beta-lactamase/transpeptidase-like"/>
    <property type="match status" value="1"/>
</dbReference>
<evidence type="ECO:0000256" key="7">
    <source>
        <dbReference type="ARBA" id="ARBA00022984"/>
    </source>
</evidence>
<gene>
    <name evidence="14" type="ORF">GCM10007096_15200</name>
</gene>
<evidence type="ECO:0000256" key="2">
    <source>
        <dbReference type="ARBA" id="ARBA00004236"/>
    </source>
</evidence>
<dbReference type="GO" id="GO:0008658">
    <property type="term" value="F:penicillin binding"/>
    <property type="evidence" value="ECO:0007669"/>
    <property type="project" value="InterPro"/>
</dbReference>
<protein>
    <submittedName>
        <fullName evidence="14">Penicillin-binding protein</fullName>
    </submittedName>
</protein>
<accession>A0A8J3EMA4</accession>
<dbReference type="Pfam" id="PF03717">
    <property type="entry name" value="PBP_dimer"/>
    <property type="match status" value="1"/>
</dbReference>
<dbReference type="Gene3D" id="3.40.710.10">
    <property type="entry name" value="DD-peptidase/beta-lactamase superfamily"/>
    <property type="match status" value="1"/>
</dbReference>
<evidence type="ECO:0000256" key="9">
    <source>
        <dbReference type="ARBA" id="ARBA00023136"/>
    </source>
</evidence>
<dbReference type="Proteomes" id="UP000656813">
    <property type="component" value="Unassembled WGS sequence"/>
</dbReference>
<dbReference type="SUPFAM" id="SSF56519">
    <property type="entry name" value="Penicillin binding protein dimerisation domain"/>
    <property type="match status" value="1"/>
</dbReference>
<sequence>MDENKVKKKKKKSHIPFRLNILFLLIFFAFSSLVLRLGYVQIVQGKTYTEKMDKTQNVETTVSSPRGLIYDSEGKILAGNKSSYAVVFTRKPGLDTETMIKYAQKLSQYIHVSTKKDVPDGTVTTQNLTERDLKDFYIGTHPKVNEEKLTQAEIDASKKNEKAQQKAYQKVLDRITDKELNQLTPEQMKVAAIWRNMSQATNLTPTTIATHLSAEELANVGEHLDEFDGMINTSVSATREYPKGKYFFLGNVKNIPKHQDDNYKAAGYNMNDLVGTSNLEEQYEDVLRGVPSTYKFTKNSSGEVVGSPEVTEGRRGDDIQLTINSDLQDKIGDIIENKIKKFYGNNAREAYAVVMNPHTGAILAMAGKKYNEKTHKFEDASSGTILNAYQIGSSVKGATVLAGYQNNAIPGPLDDKPINFKGGSQFNSWHAIGYLNGVPEALENSSNVYMGTIVGKMAGFQISDSGSSYTAKIFSSEHAQQKFVNAVNTLRNAYGQFGLGVNTGIDLPFESTGFNGGIPDEQGKIMMFSIGQYDTYTPLQMAQYVSTLANGGYRLAPHLLESIHTPSGEPDQLGPTIKTKKTEVLNTIPNTKEQFDQVHKGFYLVTHGPTGTATQLGVGGGQEMLKLKIAAKTGTAQLAPVEKGMYNLALVGYAPYDDPQVAVALMCPNIKGEEHINIEIGQEIFKTYFEEQKK</sequence>
<evidence type="ECO:0000256" key="5">
    <source>
        <dbReference type="ARBA" id="ARBA00022692"/>
    </source>
</evidence>
<dbReference type="InterPro" id="IPR050515">
    <property type="entry name" value="Beta-lactam/transpept"/>
</dbReference>
<dbReference type="Pfam" id="PF00905">
    <property type="entry name" value="Transpeptidase"/>
    <property type="match status" value="1"/>
</dbReference>
<evidence type="ECO:0000259" key="12">
    <source>
        <dbReference type="Pfam" id="PF00905"/>
    </source>
</evidence>
<feature type="domain" description="Penicillin-binding protein transpeptidase" evidence="12">
    <location>
        <begin position="351"/>
        <end position="687"/>
    </location>
</feature>
<evidence type="ECO:0000313" key="15">
    <source>
        <dbReference type="Proteomes" id="UP000656813"/>
    </source>
</evidence>
<evidence type="ECO:0000256" key="6">
    <source>
        <dbReference type="ARBA" id="ARBA00022960"/>
    </source>
</evidence>
<evidence type="ECO:0000256" key="10">
    <source>
        <dbReference type="ARBA" id="ARBA00023316"/>
    </source>
</evidence>
<keyword evidence="10" id="KW-0961">Cell wall biogenesis/degradation</keyword>
<evidence type="ECO:0000256" key="8">
    <source>
        <dbReference type="ARBA" id="ARBA00022989"/>
    </source>
</evidence>
<dbReference type="InterPro" id="IPR001460">
    <property type="entry name" value="PCN-bd_Tpept"/>
</dbReference>
<dbReference type="InterPro" id="IPR012338">
    <property type="entry name" value="Beta-lactam/transpept-like"/>
</dbReference>
<keyword evidence="6" id="KW-0133">Cell shape</keyword>
<dbReference type="PANTHER" id="PTHR30627:SF2">
    <property type="entry name" value="PEPTIDOGLYCAN D,D-TRANSPEPTIDASE MRDA"/>
    <property type="match status" value="1"/>
</dbReference>
<feature type="transmembrane region" description="Helical" evidence="11">
    <location>
        <begin position="21"/>
        <end position="39"/>
    </location>
</feature>
<dbReference type="Gene3D" id="3.90.1310.10">
    <property type="entry name" value="Penicillin-binding protein 2a (Domain 2)"/>
    <property type="match status" value="1"/>
</dbReference>
<dbReference type="Gene3D" id="1.10.10.1230">
    <property type="entry name" value="Penicillin-binding protein, N-terminal non-catalytic domain, head sub-domain"/>
    <property type="match status" value="1"/>
</dbReference>
<evidence type="ECO:0000256" key="4">
    <source>
        <dbReference type="ARBA" id="ARBA00022475"/>
    </source>
</evidence>
<dbReference type="GO" id="GO:0071555">
    <property type="term" value="P:cell wall organization"/>
    <property type="evidence" value="ECO:0007669"/>
    <property type="project" value="UniProtKB-KW"/>
</dbReference>
<keyword evidence="8 11" id="KW-1133">Transmembrane helix</keyword>
<dbReference type="RefSeq" id="WP_188496796.1">
    <property type="nucleotide sequence ID" value="NZ_BMFV01000008.1"/>
</dbReference>
<keyword evidence="5 11" id="KW-0812">Transmembrane</keyword>
<name>A0A8J3EMA4_9BACL</name>
<dbReference type="InterPro" id="IPR036138">
    <property type="entry name" value="PBP_dimer_sf"/>
</dbReference>
<reference evidence="14" key="2">
    <citation type="submission" date="2020-09" db="EMBL/GenBank/DDBJ databases">
        <authorList>
            <person name="Sun Q."/>
            <person name="Zhou Y."/>
        </authorList>
    </citation>
    <scope>NUCLEOTIDE SEQUENCE</scope>
    <source>
        <strain evidence="14">CGMCC 1.12777</strain>
    </source>
</reference>
<evidence type="ECO:0000256" key="3">
    <source>
        <dbReference type="ARBA" id="ARBA00007171"/>
    </source>
</evidence>
<proteinExistence type="inferred from homology"/>
<evidence type="ECO:0000256" key="11">
    <source>
        <dbReference type="SAM" id="Phobius"/>
    </source>
</evidence>
<evidence type="ECO:0000259" key="13">
    <source>
        <dbReference type="Pfam" id="PF03717"/>
    </source>
</evidence>
<dbReference type="GO" id="GO:0009252">
    <property type="term" value="P:peptidoglycan biosynthetic process"/>
    <property type="evidence" value="ECO:0007669"/>
    <property type="project" value="UniProtKB-KW"/>
</dbReference>
<dbReference type="InterPro" id="IPR005311">
    <property type="entry name" value="PBP_dimer"/>
</dbReference>
<evidence type="ECO:0000313" key="14">
    <source>
        <dbReference type="EMBL" id="GGH79773.1"/>
    </source>
</evidence>
<organism evidence="14 15">
    <name type="scientific">Pullulanibacillus pueri</name>
    <dbReference type="NCBI Taxonomy" id="1437324"/>
    <lineage>
        <taxon>Bacteria</taxon>
        <taxon>Bacillati</taxon>
        <taxon>Bacillota</taxon>
        <taxon>Bacilli</taxon>
        <taxon>Bacillales</taxon>
        <taxon>Sporolactobacillaceae</taxon>
        <taxon>Pullulanibacillus</taxon>
    </lineage>
</organism>